<dbReference type="PANTHER" id="PTHR11707">
    <property type="entry name" value="L-ASPARAGINASE"/>
    <property type="match status" value="1"/>
</dbReference>
<dbReference type="EC" id="3.5.1.1" evidence="2"/>
<dbReference type="PIRSF" id="PIRSF001220">
    <property type="entry name" value="L-ASNase_gatD"/>
    <property type="match status" value="1"/>
</dbReference>
<reference evidence="10" key="1">
    <citation type="submission" date="2017-11" db="EMBL/GenBank/DDBJ databases">
        <title>Otitis media/interna in a cat caused by the recently described species Corynebacterium provencense.</title>
        <authorList>
            <person name="Kittl S."/>
            <person name="Brodard I."/>
            <person name="Rychener L."/>
            <person name="Jores J."/>
            <person name="Roosje P."/>
            <person name="Gobeli Brawand S."/>
        </authorList>
    </citation>
    <scope>NUCLEOTIDE SEQUENCE [LARGE SCALE GENOMIC DNA]</scope>
    <source>
        <strain evidence="10">17KM38</strain>
    </source>
</reference>
<dbReference type="STRING" id="1737425.GCA_900049755_02559"/>
<protein>
    <recommendedName>
        <fullName evidence="2">asparaginase</fullName>
        <ecNumber evidence="2">3.5.1.1</ecNumber>
    </recommendedName>
</protein>
<evidence type="ECO:0000313" key="10">
    <source>
        <dbReference type="Proteomes" id="UP000247696"/>
    </source>
</evidence>
<evidence type="ECO:0000256" key="5">
    <source>
        <dbReference type="PIRSR" id="PIRSR001220-2"/>
    </source>
</evidence>
<dbReference type="AlphaFoldDB" id="A0A2Z3YQF6"/>
<evidence type="ECO:0000256" key="1">
    <source>
        <dbReference type="ARBA" id="ARBA00010518"/>
    </source>
</evidence>
<feature type="active site" evidence="6">
    <location>
        <position position="15"/>
    </location>
</feature>
<dbReference type="GO" id="GO:0006528">
    <property type="term" value="P:asparagine metabolic process"/>
    <property type="evidence" value="ECO:0007669"/>
    <property type="project" value="InterPro"/>
</dbReference>
<dbReference type="OrthoDB" id="9788068at2"/>
<dbReference type="CDD" id="cd08964">
    <property type="entry name" value="L-asparaginase_II"/>
    <property type="match status" value="1"/>
</dbReference>
<feature type="binding site" evidence="5">
    <location>
        <position position="60"/>
    </location>
    <ligand>
        <name>substrate</name>
    </ligand>
</feature>
<dbReference type="InterPro" id="IPR020827">
    <property type="entry name" value="Asparaginase/glutaminase_AS1"/>
</dbReference>
<dbReference type="GO" id="GO:0004067">
    <property type="term" value="F:asparaginase activity"/>
    <property type="evidence" value="ECO:0007669"/>
    <property type="project" value="UniProtKB-UniRule"/>
</dbReference>
<dbReference type="Proteomes" id="UP000247696">
    <property type="component" value="Chromosome"/>
</dbReference>
<dbReference type="PANTHER" id="PTHR11707:SF28">
    <property type="entry name" value="60 KDA LYSOPHOSPHOLIPASE"/>
    <property type="match status" value="1"/>
</dbReference>
<evidence type="ECO:0000256" key="6">
    <source>
        <dbReference type="PROSITE-ProRule" id="PRU10099"/>
    </source>
</evidence>
<evidence type="ECO:0000259" key="7">
    <source>
        <dbReference type="Pfam" id="PF00710"/>
    </source>
</evidence>
<feature type="domain" description="L-asparaginase N-terminal" evidence="7">
    <location>
        <begin position="7"/>
        <end position="176"/>
    </location>
</feature>
<dbReference type="InterPro" id="IPR040919">
    <property type="entry name" value="Asparaginase_C"/>
</dbReference>
<gene>
    <name evidence="9" type="primary">ansA_2</name>
    <name evidence="9" type="ORF">Csp1_16350</name>
</gene>
<dbReference type="InterPro" id="IPR036152">
    <property type="entry name" value="Asp/glu_Ase-like_sf"/>
</dbReference>
<evidence type="ECO:0000313" key="9">
    <source>
        <dbReference type="EMBL" id="AWT26419.1"/>
    </source>
</evidence>
<dbReference type="Pfam" id="PF00710">
    <property type="entry name" value="Asparaginase"/>
    <property type="match status" value="1"/>
</dbReference>
<dbReference type="RefSeq" id="WP_110481530.1">
    <property type="nucleotide sequence ID" value="NZ_CP024988.1"/>
</dbReference>
<feature type="binding site" evidence="5">
    <location>
        <begin position="90"/>
        <end position="91"/>
    </location>
    <ligand>
        <name>substrate</name>
    </ligand>
</feature>
<dbReference type="PROSITE" id="PS51732">
    <property type="entry name" value="ASN_GLN_ASE_3"/>
    <property type="match status" value="1"/>
</dbReference>
<evidence type="ECO:0000256" key="3">
    <source>
        <dbReference type="ARBA" id="ARBA00022801"/>
    </source>
</evidence>
<feature type="active site" description="O-isoaspartyl threonine intermediate" evidence="4">
    <location>
        <position position="15"/>
    </location>
</feature>
<comment type="similarity">
    <text evidence="1">Belongs to the asparaginase 1 family.</text>
</comment>
<sequence length="305" mass="30196">MSISTPVSLIATGGTIACTTDAAGALVPTLSAEELCASAGLIPGNLPGEVTVRDTLHTDSSEMGLSDLDRLLVAVAAAVRQGPVVVTHGTDSMEETAMAVDRLIGGPVVLTGAQRPADDRSPDGPGNLREAVSAAATVTRPVIVMGGDVVPAYGARKVHTTADRAFAGPESGAVTALRPACLSREGAAPAPLEGLRVDIVTAYQGADSTLVDAALSAGADGLVIAAFGSGNAGGLAPGIHRARQSGIPVVMCTRVPSGPVSPVYGGPGGGATLASLGVRSGGTLSPAQARTELLCQLAVSRQADR</sequence>
<keyword evidence="10" id="KW-1185">Reference proteome</keyword>
<dbReference type="InterPro" id="IPR027474">
    <property type="entry name" value="L-asparaginase_N"/>
</dbReference>
<proteinExistence type="inferred from homology"/>
<dbReference type="InterPro" id="IPR004550">
    <property type="entry name" value="AsnASE_II"/>
</dbReference>
<organism evidence="9 10">
    <name type="scientific">Corynebacterium provencense</name>
    <dbReference type="NCBI Taxonomy" id="1737425"/>
    <lineage>
        <taxon>Bacteria</taxon>
        <taxon>Bacillati</taxon>
        <taxon>Actinomycetota</taxon>
        <taxon>Actinomycetes</taxon>
        <taxon>Mycobacteriales</taxon>
        <taxon>Corynebacteriaceae</taxon>
        <taxon>Corynebacterium</taxon>
    </lineage>
</organism>
<dbReference type="SUPFAM" id="SSF53774">
    <property type="entry name" value="Glutaminase/Asparaginase"/>
    <property type="match status" value="1"/>
</dbReference>
<evidence type="ECO:0000259" key="8">
    <source>
        <dbReference type="Pfam" id="PF17763"/>
    </source>
</evidence>
<dbReference type="SMART" id="SM00870">
    <property type="entry name" value="Asparaginase"/>
    <property type="match status" value="1"/>
</dbReference>
<dbReference type="EMBL" id="CP024988">
    <property type="protein sequence ID" value="AWT26419.1"/>
    <property type="molecule type" value="Genomic_DNA"/>
</dbReference>
<feature type="domain" description="Asparaginase/glutaminase C-terminal" evidence="8">
    <location>
        <begin position="196"/>
        <end position="300"/>
    </location>
</feature>
<dbReference type="PROSITE" id="PS00144">
    <property type="entry name" value="ASN_GLN_ASE_1"/>
    <property type="match status" value="1"/>
</dbReference>
<dbReference type="PRINTS" id="PR00139">
    <property type="entry name" value="ASNGLNASE"/>
</dbReference>
<dbReference type="Gene3D" id="3.40.50.40">
    <property type="match status" value="1"/>
</dbReference>
<dbReference type="SFLD" id="SFLDS00057">
    <property type="entry name" value="Glutaminase/Asparaginase"/>
    <property type="match status" value="1"/>
</dbReference>
<dbReference type="InterPro" id="IPR027473">
    <property type="entry name" value="L-asparaginase_C"/>
</dbReference>
<dbReference type="Pfam" id="PF17763">
    <property type="entry name" value="Asparaginase_C"/>
    <property type="match status" value="1"/>
</dbReference>
<dbReference type="InterPro" id="IPR037152">
    <property type="entry name" value="L-asparaginase_N_sf"/>
</dbReference>
<accession>A0A2Z3YQF6</accession>
<dbReference type="PIRSF" id="PIRSF500176">
    <property type="entry name" value="L_ASNase"/>
    <property type="match status" value="1"/>
</dbReference>
<evidence type="ECO:0000256" key="4">
    <source>
        <dbReference type="PIRSR" id="PIRSR001220-1"/>
    </source>
</evidence>
<evidence type="ECO:0000256" key="2">
    <source>
        <dbReference type="ARBA" id="ARBA00012920"/>
    </source>
</evidence>
<keyword evidence="3 9" id="KW-0378">Hydrolase</keyword>
<dbReference type="Gene3D" id="3.40.50.1170">
    <property type="entry name" value="L-asparaginase, N-terminal domain"/>
    <property type="match status" value="1"/>
</dbReference>
<dbReference type="InterPro" id="IPR006034">
    <property type="entry name" value="Asparaginase/glutaminase-like"/>
</dbReference>
<name>A0A2Z3YQF6_9CORY</name>
<dbReference type="KEGG" id="cpre:Csp1_16350"/>